<accession>Q5D218</accession>
<feature type="chain" id="PRO_5004254721" evidence="1">
    <location>
        <begin position="17"/>
        <end position="86"/>
    </location>
</feature>
<organism evidence="2">
    <name type="scientific">Haliotis asinina</name>
    <name type="common">Donkey's ear abalone</name>
    <name type="synonym">Ass's ear abalone</name>
    <dbReference type="NCBI Taxonomy" id="109174"/>
    <lineage>
        <taxon>Eukaryota</taxon>
        <taxon>Metazoa</taxon>
        <taxon>Spiralia</taxon>
        <taxon>Lophotrochozoa</taxon>
        <taxon>Mollusca</taxon>
        <taxon>Gastropoda</taxon>
        <taxon>Vetigastropoda</taxon>
        <taxon>Lepetellida</taxon>
        <taxon>Haliotoidea</taxon>
        <taxon>Haliotidae</taxon>
        <taxon>Haliotis</taxon>
    </lineage>
</organism>
<feature type="signal peptide" evidence="1">
    <location>
        <begin position="1"/>
        <end position="16"/>
    </location>
</feature>
<dbReference type="AlphaFoldDB" id="Q5D218"/>
<keyword evidence="1" id="KW-0732">Signal</keyword>
<reference evidence="2" key="1">
    <citation type="journal article" date="2005" name="Mar. Biol.">
        <title>Correlating gene expression with larval competence, and the effect of age and parentage on metamorphosis in the tropical abalone Haliotis asinina.</title>
        <authorList>
            <person name="Jackson D.J."/>
            <person name="Ellemor N."/>
            <person name="Degnan B.M."/>
        </authorList>
    </citation>
    <scope>NUCLEOTIDE SEQUENCE</scope>
</reference>
<evidence type="ECO:0000313" key="2">
    <source>
        <dbReference type="EMBL" id="AAX11341.1"/>
    </source>
</evidence>
<evidence type="ECO:0000256" key="1">
    <source>
        <dbReference type="SAM" id="SignalP"/>
    </source>
</evidence>
<proteinExistence type="evidence at transcript level"/>
<dbReference type="EMBL" id="AY916060">
    <property type="protein sequence ID" value="AAX11341.1"/>
    <property type="molecule type" value="mRNA"/>
</dbReference>
<protein>
    <submittedName>
        <fullName evidence="2">Developmentally-regulated vdg3</fullName>
    </submittedName>
</protein>
<name>Q5D218_HALAI</name>
<sequence>MKVFVVALLLVPLVHCFLLDDFAHIFDVSELKSVVQKIADNIGSDASEAACEKECTVILHSNALLSSGCDLVCRSFQSLVTRFHVA</sequence>